<name>A0A543J7G5_9PSEU</name>
<dbReference type="Proteomes" id="UP000316628">
    <property type="component" value="Unassembled WGS sequence"/>
</dbReference>
<gene>
    <name evidence="2" type="ORF">FHX81_1045</name>
</gene>
<evidence type="ECO:0000256" key="1">
    <source>
        <dbReference type="SAM" id="SignalP"/>
    </source>
</evidence>
<keyword evidence="1" id="KW-0732">Signal</keyword>
<accession>A0A543J7G5</accession>
<comment type="caution">
    <text evidence="2">The sequence shown here is derived from an EMBL/GenBank/DDBJ whole genome shotgun (WGS) entry which is preliminary data.</text>
</comment>
<proteinExistence type="predicted"/>
<keyword evidence="3" id="KW-1185">Reference proteome</keyword>
<protein>
    <recommendedName>
        <fullName evidence="4">Peptidase inhibitor family I36</fullName>
    </recommendedName>
</protein>
<evidence type="ECO:0000313" key="2">
    <source>
        <dbReference type="EMBL" id="TQM78766.1"/>
    </source>
</evidence>
<evidence type="ECO:0008006" key="4">
    <source>
        <dbReference type="Google" id="ProtNLM"/>
    </source>
</evidence>
<dbReference type="AlphaFoldDB" id="A0A543J7G5"/>
<sequence>MFSARLLLVALGASATLATGTASAAGGERVLNTTECVKYLCINIVHNDRFVNKVEVYQNGRGPNWYGHVGFTSNTLPHQVGQDGNPVPWVIVEPLQTVREGTDLCGEAWERYGAGYRDVGHVCVRL</sequence>
<evidence type="ECO:0000313" key="3">
    <source>
        <dbReference type="Proteomes" id="UP000316628"/>
    </source>
</evidence>
<organism evidence="2 3">
    <name type="scientific">Saccharothrix saharensis</name>
    <dbReference type="NCBI Taxonomy" id="571190"/>
    <lineage>
        <taxon>Bacteria</taxon>
        <taxon>Bacillati</taxon>
        <taxon>Actinomycetota</taxon>
        <taxon>Actinomycetes</taxon>
        <taxon>Pseudonocardiales</taxon>
        <taxon>Pseudonocardiaceae</taxon>
        <taxon>Saccharothrix</taxon>
    </lineage>
</organism>
<feature type="chain" id="PRO_5021698803" description="Peptidase inhibitor family I36" evidence="1">
    <location>
        <begin position="25"/>
        <end position="126"/>
    </location>
</feature>
<dbReference type="EMBL" id="VFPP01000001">
    <property type="protein sequence ID" value="TQM78766.1"/>
    <property type="molecule type" value="Genomic_DNA"/>
</dbReference>
<reference evidence="2 3" key="1">
    <citation type="submission" date="2019-06" db="EMBL/GenBank/DDBJ databases">
        <title>Sequencing the genomes of 1000 actinobacteria strains.</title>
        <authorList>
            <person name="Klenk H.-P."/>
        </authorList>
    </citation>
    <scope>NUCLEOTIDE SEQUENCE [LARGE SCALE GENOMIC DNA]</scope>
    <source>
        <strain evidence="2 3">DSM 45456</strain>
    </source>
</reference>
<feature type="signal peptide" evidence="1">
    <location>
        <begin position="1"/>
        <end position="24"/>
    </location>
</feature>